<accession>F4RUG1</accession>
<protein>
    <submittedName>
        <fullName evidence="2">Uncharacterized protein</fullName>
    </submittedName>
</protein>
<dbReference type="KEGG" id="mlr:MELLADRAFT_108842"/>
<name>F4RUG1_MELLP</name>
<feature type="region of interest" description="Disordered" evidence="1">
    <location>
        <begin position="1"/>
        <end position="33"/>
    </location>
</feature>
<dbReference type="Proteomes" id="UP000001072">
    <property type="component" value="Unassembled WGS sequence"/>
</dbReference>
<gene>
    <name evidence="2" type="ORF">MELLADRAFT_108842</name>
</gene>
<dbReference type="VEuPathDB" id="FungiDB:MELLADRAFT_108842"/>
<evidence type="ECO:0000313" key="3">
    <source>
        <dbReference type="Proteomes" id="UP000001072"/>
    </source>
</evidence>
<organism evidence="3">
    <name type="scientific">Melampsora larici-populina (strain 98AG31 / pathotype 3-4-7)</name>
    <name type="common">Poplar leaf rust fungus</name>
    <dbReference type="NCBI Taxonomy" id="747676"/>
    <lineage>
        <taxon>Eukaryota</taxon>
        <taxon>Fungi</taxon>
        <taxon>Dikarya</taxon>
        <taxon>Basidiomycota</taxon>
        <taxon>Pucciniomycotina</taxon>
        <taxon>Pucciniomycetes</taxon>
        <taxon>Pucciniales</taxon>
        <taxon>Melampsoraceae</taxon>
        <taxon>Melampsora</taxon>
    </lineage>
</organism>
<sequence>MPKSKKPQKKLTFEERESMNKADINHHLEPNSKAKYESGANRFQRYCEDQDIPVCHFISIVSRELLPATVGKYLTGIAYMMRAQYPWVDQPWTRAKAVITLDKPDQEQHREVPTRGS</sequence>
<dbReference type="InParanoid" id="F4RUG1"/>
<reference evidence="3" key="1">
    <citation type="journal article" date="2011" name="Proc. Natl. Acad. Sci. U.S.A.">
        <title>Obligate biotrophy features unraveled by the genomic analysis of rust fungi.</title>
        <authorList>
            <person name="Duplessis S."/>
            <person name="Cuomo C.A."/>
            <person name="Lin Y.-C."/>
            <person name="Aerts A."/>
            <person name="Tisserant E."/>
            <person name="Veneault-Fourrey C."/>
            <person name="Joly D.L."/>
            <person name="Hacquard S."/>
            <person name="Amselem J."/>
            <person name="Cantarel B.L."/>
            <person name="Chiu R."/>
            <person name="Coutinho P.M."/>
            <person name="Feau N."/>
            <person name="Field M."/>
            <person name="Frey P."/>
            <person name="Gelhaye E."/>
            <person name="Goldberg J."/>
            <person name="Grabherr M.G."/>
            <person name="Kodira C.D."/>
            <person name="Kohler A."/>
            <person name="Kuees U."/>
            <person name="Lindquist E.A."/>
            <person name="Lucas S.M."/>
            <person name="Mago R."/>
            <person name="Mauceli E."/>
            <person name="Morin E."/>
            <person name="Murat C."/>
            <person name="Pangilinan J.L."/>
            <person name="Park R."/>
            <person name="Pearson M."/>
            <person name="Quesneville H."/>
            <person name="Rouhier N."/>
            <person name="Sakthikumar S."/>
            <person name="Salamov A.A."/>
            <person name="Schmutz J."/>
            <person name="Selles B."/>
            <person name="Shapiro H."/>
            <person name="Tanguay P."/>
            <person name="Tuskan G.A."/>
            <person name="Henrissat B."/>
            <person name="Van de Peer Y."/>
            <person name="Rouze P."/>
            <person name="Ellis J.G."/>
            <person name="Dodds P.N."/>
            <person name="Schein J.E."/>
            <person name="Zhong S."/>
            <person name="Hamelin R.C."/>
            <person name="Grigoriev I.V."/>
            <person name="Szabo L.J."/>
            <person name="Martin F."/>
        </authorList>
    </citation>
    <scope>NUCLEOTIDE SEQUENCE [LARGE SCALE GENOMIC DNA]</scope>
    <source>
        <strain evidence="3">98AG31 / pathotype 3-4-7</strain>
    </source>
</reference>
<feature type="compositionally biased region" description="Basic and acidic residues" evidence="1">
    <location>
        <begin position="11"/>
        <end position="33"/>
    </location>
</feature>
<proteinExistence type="predicted"/>
<dbReference type="HOGENOM" id="CLU_2085347_0_0_1"/>
<dbReference type="GeneID" id="18923579"/>
<keyword evidence="3" id="KW-1185">Reference proteome</keyword>
<dbReference type="SUPFAM" id="SSF47823">
    <property type="entry name" value="lambda integrase-like, N-terminal domain"/>
    <property type="match status" value="1"/>
</dbReference>
<evidence type="ECO:0000313" key="2">
    <source>
        <dbReference type="EMBL" id="EGG04004.1"/>
    </source>
</evidence>
<dbReference type="RefSeq" id="XP_007412797.1">
    <property type="nucleotide sequence ID" value="XM_007412735.1"/>
</dbReference>
<evidence type="ECO:0000256" key="1">
    <source>
        <dbReference type="SAM" id="MobiDB-lite"/>
    </source>
</evidence>
<dbReference type="AlphaFoldDB" id="F4RUG1"/>
<dbReference type="EMBL" id="GL883121">
    <property type="protein sequence ID" value="EGG04004.1"/>
    <property type="molecule type" value="Genomic_DNA"/>
</dbReference>